<dbReference type="InterPro" id="IPR006680">
    <property type="entry name" value="Amidohydro-rel"/>
</dbReference>
<sequence>MDSSVVGSSSISSENLVHPLSRHKVDVHHHIFLNTESKLANNIKAGWRTPEENLPWSPEISLAAMDALGIQFAFMSPPPLSPPKPSIENREQMRAFNDYAAHLSQTYPGRFGVFAGLPSLDDLDGALAEIEYALGDLKADGIALVSSYGEGGTAKYIGHNAYDAVWAELDRRCAIVFLHGAQTPSSTPFPHPLLGLPVVEVPNETFKAAAHLVVTGKKRRYPNIKIVLSHLGGSLPLLAARVAALSPHMGCELNHQDIIDDFKSFYYETALSAHEVNLAAMEKFVPLDHILFGSDFPAVSVDMVQWYTHNLEEYFRDDPAKLHHVARGNALELFPRLAFVLEESDTPYSP</sequence>
<keyword evidence="5" id="KW-0378">Hydrolase</keyword>
<dbReference type="InterPro" id="IPR032465">
    <property type="entry name" value="ACMSD"/>
</dbReference>
<evidence type="ECO:0000256" key="2">
    <source>
        <dbReference type="ARBA" id="ARBA00023239"/>
    </source>
</evidence>
<dbReference type="GO" id="GO:0016831">
    <property type="term" value="F:carboxy-lyase activity"/>
    <property type="evidence" value="ECO:0007669"/>
    <property type="project" value="UniProtKB-KW"/>
</dbReference>
<reference evidence="6" key="1">
    <citation type="journal article" date="2012" name="Science">
        <title>The Paleozoic origin of enzymatic lignin decomposition reconstructed from 31 fungal genomes.</title>
        <authorList>
            <person name="Floudas D."/>
            <person name="Binder M."/>
            <person name="Riley R."/>
            <person name="Barry K."/>
            <person name="Blanchette R.A."/>
            <person name="Henrissat B."/>
            <person name="Martinez A.T."/>
            <person name="Otillar R."/>
            <person name="Spatafora J.W."/>
            <person name="Yadav J.S."/>
            <person name="Aerts A."/>
            <person name="Benoit I."/>
            <person name="Boyd A."/>
            <person name="Carlson A."/>
            <person name="Copeland A."/>
            <person name="Coutinho P.M."/>
            <person name="de Vries R.P."/>
            <person name="Ferreira P."/>
            <person name="Findley K."/>
            <person name="Foster B."/>
            <person name="Gaskell J."/>
            <person name="Glotzer D."/>
            <person name="Gorecki P."/>
            <person name="Heitman J."/>
            <person name="Hesse C."/>
            <person name="Hori C."/>
            <person name="Igarashi K."/>
            <person name="Jurgens J.A."/>
            <person name="Kallen N."/>
            <person name="Kersten P."/>
            <person name="Kohler A."/>
            <person name="Kuees U."/>
            <person name="Kumar T.K.A."/>
            <person name="Kuo A."/>
            <person name="LaButti K."/>
            <person name="Larrondo L.F."/>
            <person name="Lindquist E."/>
            <person name="Ling A."/>
            <person name="Lombard V."/>
            <person name="Lucas S."/>
            <person name="Lundell T."/>
            <person name="Martin R."/>
            <person name="McLaughlin D.J."/>
            <person name="Morgenstern I."/>
            <person name="Morin E."/>
            <person name="Murat C."/>
            <person name="Nagy L.G."/>
            <person name="Nolan M."/>
            <person name="Ohm R.A."/>
            <person name="Patyshakuliyeva A."/>
            <person name="Rokas A."/>
            <person name="Ruiz-Duenas F.J."/>
            <person name="Sabat G."/>
            <person name="Salamov A."/>
            <person name="Samejima M."/>
            <person name="Schmutz J."/>
            <person name="Slot J.C."/>
            <person name="St John F."/>
            <person name="Stenlid J."/>
            <person name="Sun H."/>
            <person name="Sun S."/>
            <person name="Syed K."/>
            <person name="Tsang A."/>
            <person name="Wiebenga A."/>
            <person name="Young D."/>
            <person name="Pisabarro A."/>
            <person name="Eastwood D.C."/>
            <person name="Martin F."/>
            <person name="Cullen D."/>
            <person name="Grigoriev I.V."/>
            <person name="Hibbett D.S."/>
        </authorList>
    </citation>
    <scope>NUCLEOTIDE SEQUENCE [LARGE SCALE GENOMIC DNA]</scope>
    <source>
        <strain evidence="6">RWD-64-598 SS2</strain>
    </source>
</reference>
<dbReference type="Pfam" id="PF04909">
    <property type="entry name" value="Amidohydro_2"/>
    <property type="match status" value="1"/>
</dbReference>
<accession>A0A5M3MSW6</accession>
<dbReference type="KEGG" id="cput:CONPUDRAFT_54893"/>
<organism evidence="5 6">
    <name type="scientific">Coniophora puteana (strain RWD-64-598)</name>
    <name type="common">Brown rot fungus</name>
    <dbReference type="NCBI Taxonomy" id="741705"/>
    <lineage>
        <taxon>Eukaryota</taxon>
        <taxon>Fungi</taxon>
        <taxon>Dikarya</taxon>
        <taxon>Basidiomycota</taxon>
        <taxon>Agaricomycotina</taxon>
        <taxon>Agaricomycetes</taxon>
        <taxon>Agaricomycetidae</taxon>
        <taxon>Boletales</taxon>
        <taxon>Coniophorineae</taxon>
        <taxon>Coniophoraceae</taxon>
        <taxon>Coniophora</taxon>
    </lineage>
</organism>
<proteinExistence type="inferred from homology"/>
<evidence type="ECO:0000313" key="5">
    <source>
        <dbReference type="EMBL" id="EIW82137.1"/>
    </source>
</evidence>
<dbReference type="EMBL" id="JH711577">
    <property type="protein sequence ID" value="EIW82137.1"/>
    <property type="molecule type" value="Genomic_DNA"/>
</dbReference>
<evidence type="ECO:0000259" key="4">
    <source>
        <dbReference type="Pfam" id="PF04909"/>
    </source>
</evidence>
<evidence type="ECO:0000313" key="6">
    <source>
        <dbReference type="Proteomes" id="UP000053558"/>
    </source>
</evidence>
<dbReference type="PANTHER" id="PTHR21240">
    <property type="entry name" value="2-AMINO-3-CARBOXYLMUCONATE-6-SEMIALDEHYDE DECARBOXYLASE"/>
    <property type="match status" value="1"/>
</dbReference>
<dbReference type="Proteomes" id="UP000053558">
    <property type="component" value="Unassembled WGS sequence"/>
</dbReference>
<comment type="similarity">
    <text evidence="3">Belongs to the metallo-dependent hydrolases superfamily.</text>
</comment>
<evidence type="ECO:0000256" key="1">
    <source>
        <dbReference type="ARBA" id="ARBA00022793"/>
    </source>
</evidence>
<dbReference type="GO" id="GO:0005737">
    <property type="term" value="C:cytoplasm"/>
    <property type="evidence" value="ECO:0007669"/>
    <property type="project" value="TreeGrafter"/>
</dbReference>
<comment type="caution">
    <text evidence="5">The sequence shown here is derived from an EMBL/GenBank/DDBJ whole genome shotgun (WGS) entry which is preliminary data.</text>
</comment>
<dbReference type="InterPro" id="IPR032466">
    <property type="entry name" value="Metal_Hydrolase"/>
</dbReference>
<dbReference type="AlphaFoldDB" id="A0A5M3MSW6"/>
<dbReference type="OrthoDB" id="2832284at2759"/>
<dbReference type="SUPFAM" id="SSF51556">
    <property type="entry name" value="Metallo-dependent hydrolases"/>
    <property type="match status" value="1"/>
</dbReference>
<feature type="domain" description="Amidohydrolase-related" evidence="4">
    <location>
        <begin position="25"/>
        <end position="335"/>
    </location>
</feature>
<dbReference type="GeneID" id="19207701"/>
<keyword evidence="2 3" id="KW-0456">Lyase</keyword>
<keyword evidence="6" id="KW-1185">Reference proteome</keyword>
<dbReference type="GO" id="GO:0016787">
    <property type="term" value="F:hydrolase activity"/>
    <property type="evidence" value="ECO:0007669"/>
    <property type="project" value="UniProtKB-KW"/>
</dbReference>
<keyword evidence="1 3" id="KW-0210">Decarboxylase</keyword>
<gene>
    <name evidence="5" type="ORF">CONPUDRAFT_54893</name>
</gene>
<dbReference type="GO" id="GO:0019748">
    <property type="term" value="P:secondary metabolic process"/>
    <property type="evidence" value="ECO:0007669"/>
    <property type="project" value="TreeGrafter"/>
</dbReference>
<dbReference type="Gene3D" id="3.20.20.140">
    <property type="entry name" value="Metal-dependent hydrolases"/>
    <property type="match status" value="1"/>
</dbReference>
<protein>
    <submittedName>
        <fullName evidence="5">Amidohydrolase 2</fullName>
    </submittedName>
</protein>
<dbReference type="PANTHER" id="PTHR21240:SF28">
    <property type="entry name" value="ISO-OROTATE DECARBOXYLASE (EUROFUNG)"/>
    <property type="match status" value="1"/>
</dbReference>
<dbReference type="OMA" id="IILSHMG"/>
<dbReference type="RefSeq" id="XP_007767426.1">
    <property type="nucleotide sequence ID" value="XM_007769236.1"/>
</dbReference>
<name>A0A5M3MSW6_CONPW</name>
<evidence type="ECO:0000256" key="3">
    <source>
        <dbReference type="RuleBase" id="RU366045"/>
    </source>
</evidence>